<dbReference type="PANTHER" id="PTHR11567:SF25">
    <property type="entry name" value="PROTEIN FRA10AC1"/>
    <property type="match status" value="1"/>
</dbReference>
<accession>A0ABP1PK27</accession>
<dbReference type="Pfam" id="PF09725">
    <property type="entry name" value="Fra10Ac1"/>
    <property type="match status" value="1"/>
</dbReference>
<dbReference type="PANTHER" id="PTHR11567">
    <property type="entry name" value="ACID PHOSPHATASE-RELATED"/>
    <property type="match status" value="1"/>
</dbReference>
<dbReference type="InterPro" id="IPR019129">
    <property type="entry name" value="Folate-sensitive_fs_Fra10Ac1"/>
</dbReference>
<gene>
    <name evidence="2" type="ORF">ODALV1_LOCUS901</name>
</gene>
<dbReference type="EMBL" id="CAXLJM020000004">
    <property type="protein sequence ID" value="CAL8069699.1"/>
    <property type="molecule type" value="Genomic_DNA"/>
</dbReference>
<evidence type="ECO:0000313" key="2">
    <source>
        <dbReference type="EMBL" id="CAL8069699.1"/>
    </source>
</evidence>
<proteinExistence type="predicted"/>
<sequence length="326" mass="38169">MMSRKRKDNIGEDDMEGYDSNFDDDDDIDDDNGVVKGKKVRKVDLTGKNPTPNVNPNPSGCTALPTKEYFQQELTRAESYRNRYFALNAYERHRKLINEYFLYHPGAAAKLGKRDTSKDKTDADIIRDNHRFLWDDDEDPNTWEKQLAKRYHDKLFKEYCICDLSRYKENKVAMRWRTENELVEGKGQFACGARKCENTERLRTWEVNFAYMEESVKKNALVKLRLCPECSTKLNHGHQRKEVTKKSNRSHSSKRHKHKRHSRDKKGRSRDSEAGTSSSSNQDLNADGSQEDTSKPPENIWKEPLAVPELKSREEEFEEYLDDLFV</sequence>
<evidence type="ECO:0000256" key="1">
    <source>
        <dbReference type="SAM" id="MobiDB-lite"/>
    </source>
</evidence>
<feature type="region of interest" description="Disordered" evidence="1">
    <location>
        <begin position="236"/>
        <end position="307"/>
    </location>
</feature>
<name>A0ABP1PK27_9HEXA</name>
<protein>
    <recommendedName>
        <fullName evidence="4">Protein FRA10AC1</fullName>
    </recommendedName>
</protein>
<feature type="region of interest" description="Disordered" evidence="1">
    <location>
        <begin position="1"/>
        <end position="35"/>
    </location>
</feature>
<comment type="caution">
    <text evidence="2">The sequence shown here is derived from an EMBL/GenBank/DDBJ whole genome shotgun (WGS) entry which is preliminary data.</text>
</comment>
<feature type="compositionally biased region" description="Basic residues" evidence="1">
    <location>
        <begin position="246"/>
        <end position="268"/>
    </location>
</feature>
<dbReference type="Proteomes" id="UP001642540">
    <property type="component" value="Unassembled WGS sequence"/>
</dbReference>
<evidence type="ECO:0000313" key="3">
    <source>
        <dbReference type="Proteomes" id="UP001642540"/>
    </source>
</evidence>
<evidence type="ECO:0008006" key="4">
    <source>
        <dbReference type="Google" id="ProtNLM"/>
    </source>
</evidence>
<feature type="compositionally biased region" description="Polar residues" evidence="1">
    <location>
        <begin position="274"/>
        <end position="288"/>
    </location>
</feature>
<dbReference type="InterPro" id="IPR050645">
    <property type="entry name" value="Histidine_acid_phosphatase"/>
</dbReference>
<feature type="compositionally biased region" description="Acidic residues" evidence="1">
    <location>
        <begin position="11"/>
        <end position="32"/>
    </location>
</feature>
<reference evidence="2 3" key="1">
    <citation type="submission" date="2024-08" db="EMBL/GenBank/DDBJ databases">
        <authorList>
            <person name="Cucini C."/>
            <person name="Frati F."/>
        </authorList>
    </citation>
    <scope>NUCLEOTIDE SEQUENCE [LARGE SCALE GENOMIC DNA]</scope>
</reference>
<organism evidence="2 3">
    <name type="scientific">Orchesella dallaii</name>
    <dbReference type="NCBI Taxonomy" id="48710"/>
    <lineage>
        <taxon>Eukaryota</taxon>
        <taxon>Metazoa</taxon>
        <taxon>Ecdysozoa</taxon>
        <taxon>Arthropoda</taxon>
        <taxon>Hexapoda</taxon>
        <taxon>Collembola</taxon>
        <taxon>Entomobryomorpha</taxon>
        <taxon>Entomobryoidea</taxon>
        <taxon>Orchesellidae</taxon>
        <taxon>Orchesellinae</taxon>
        <taxon>Orchesella</taxon>
    </lineage>
</organism>
<keyword evidence="3" id="KW-1185">Reference proteome</keyword>